<dbReference type="GO" id="GO:0003723">
    <property type="term" value="F:RNA binding"/>
    <property type="evidence" value="ECO:0007669"/>
    <property type="project" value="InterPro"/>
</dbReference>
<keyword evidence="3 5" id="KW-0808">Transferase</keyword>
<dbReference type="EC" id="2.1.1.208" evidence="5"/>
<dbReference type="SMART" id="SM00967">
    <property type="entry name" value="SpoU_sub_bind"/>
    <property type="match status" value="1"/>
</dbReference>
<dbReference type="PANTHER" id="PTHR43191">
    <property type="entry name" value="RRNA METHYLTRANSFERASE 3"/>
    <property type="match status" value="1"/>
</dbReference>
<accession>A0A518BSE8</accession>
<keyword evidence="6" id="KW-1185">Reference proteome</keyword>
<dbReference type="KEGG" id="pbap:Pla133_50220"/>
<name>A0A518BSE8_9BACT</name>
<evidence type="ECO:0000256" key="3">
    <source>
        <dbReference type="ARBA" id="ARBA00022679"/>
    </source>
</evidence>
<dbReference type="Gene3D" id="3.40.1280.10">
    <property type="match status" value="1"/>
</dbReference>
<dbReference type="GO" id="GO:0032259">
    <property type="term" value="P:methylation"/>
    <property type="evidence" value="ECO:0007669"/>
    <property type="project" value="UniProtKB-KW"/>
</dbReference>
<dbReference type="InterPro" id="IPR001537">
    <property type="entry name" value="SpoU_MeTrfase"/>
</dbReference>
<dbReference type="InterPro" id="IPR029026">
    <property type="entry name" value="tRNA_m1G_MTases_N"/>
</dbReference>
<dbReference type="PANTHER" id="PTHR43191:SF2">
    <property type="entry name" value="RRNA METHYLTRANSFERASE 3, MITOCHONDRIAL"/>
    <property type="match status" value="1"/>
</dbReference>
<proteinExistence type="inferred from homology"/>
<dbReference type="GO" id="GO:0008173">
    <property type="term" value="F:RNA methyltransferase activity"/>
    <property type="evidence" value="ECO:0007669"/>
    <property type="project" value="InterPro"/>
</dbReference>
<evidence type="ECO:0000313" key="5">
    <source>
        <dbReference type="EMBL" id="QDU69899.1"/>
    </source>
</evidence>
<dbReference type="Proteomes" id="UP000316921">
    <property type="component" value="Chromosome"/>
</dbReference>
<dbReference type="EMBL" id="CP036287">
    <property type="protein sequence ID" value="QDU69899.1"/>
    <property type="molecule type" value="Genomic_DNA"/>
</dbReference>
<dbReference type="InterPro" id="IPR029028">
    <property type="entry name" value="Alpha/beta_knot_MTases"/>
</dbReference>
<evidence type="ECO:0000256" key="1">
    <source>
        <dbReference type="ARBA" id="ARBA00007228"/>
    </source>
</evidence>
<dbReference type="Gene3D" id="3.30.1330.30">
    <property type="match status" value="1"/>
</dbReference>
<dbReference type="InterPro" id="IPR029064">
    <property type="entry name" value="Ribosomal_eL30-like_sf"/>
</dbReference>
<dbReference type="InterPro" id="IPR051259">
    <property type="entry name" value="rRNA_Methyltransferase"/>
</dbReference>
<dbReference type="GO" id="GO:0005737">
    <property type="term" value="C:cytoplasm"/>
    <property type="evidence" value="ECO:0007669"/>
    <property type="project" value="UniProtKB-ARBA"/>
</dbReference>
<dbReference type="SUPFAM" id="SSF75217">
    <property type="entry name" value="alpha/beta knot"/>
    <property type="match status" value="1"/>
</dbReference>
<dbReference type="Pfam" id="PF00588">
    <property type="entry name" value="SpoU_methylase"/>
    <property type="match status" value="1"/>
</dbReference>
<sequence>MLAGVIDQETIRSRSNPAIKRSREVRAGKVPDRVLLEGERLVADAVASGLELELILVAEDYTPAPALAAHPALRRATTEVIEAASDLRTPPGVLAIAQAPRLRPVAELTVDASTLVVVVAGIADPGNLGACARVAEAAGASALGFCGAGASPTGSKALRGSMGSLLRLPLLQVTSPDELAGRGLRQVRAATRGGQDYRSYDWRGPVALWLSGETGEWSLDGDFDLVSIPMAGAVESLNVMAAATLLAFAAARV</sequence>
<dbReference type="GO" id="GO:0006396">
    <property type="term" value="P:RNA processing"/>
    <property type="evidence" value="ECO:0007669"/>
    <property type="project" value="InterPro"/>
</dbReference>
<dbReference type="AlphaFoldDB" id="A0A518BSE8"/>
<dbReference type="InterPro" id="IPR013123">
    <property type="entry name" value="SpoU_subst-bd"/>
</dbReference>
<comment type="similarity">
    <text evidence="1">Belongs to the class IV-like SAM-binding methyltransferase superfamily. RNA methyltransferase TrmH family.</text>
</comment>
<protein>
    <submittedName>
        <fullName evidence="5">23S rRNA (Uridine(2479)-2'-O)-methyltransferase</fullName>
        <ecNumber evidence="5">2.1.1.208</ecNumber>
    </submittedName>
</protein>
<organism evidence="5 6">
    <name type="scientific">Engelhardtia mirabilis</name>
    <dbReference type="NCBI Taxonomy" id="2528011"/>
    <lineage>
        <taxon>Bacteria</taxon>
        <taxon>Pseudomonadati</taxon>
        <taxon>Planctomycetota</taxon>
        <taxon>Planctomycetia</taxon>
        <taxon>Planctomycetia incertae sedis</taxon>
        <taxon>Engelhardtia</taxon>
    </lineage>
</organism>
<evidence type="ECO:0000259" key="4">
    <source>
        <dbReference type="SMART" id="SM00967"/>
    </source>
</evidence>
<evidence type="ECO:0000313" key="6">
    <source>
        <dbReference type="Proteomes" id="UP000316921"/>
    </source>
</evidence>
<evidence type="ECO:0000256" key="2">
    <source>
        <dbReference type="ARBA" id="ARBA00022603"/>
    </source>
</evidence>
<dbReference type="CDD" id="cd18095">
    <property type="entry name" value="SpoU-like_rRNA-MTase"/>
    <property type="match status" value="1"/>
</dbReference>
<dbReference type="Pfam" id="PF22435">
    <property type="entry name" value="MRM3-like_sub_bind"/>
    <property type="match status" value="1"/>
</dbReference>
<gene>
    <name evidence="5" type="primary">aviRb</name>
    <name evidence="5" type="ORF">Pla133_50220</name>
</gene>
<reference evidence="5 6" key="1">
    <citation type="submission" date="2019-02" db="EMBL/GenBank/DDBJ databases">
        <title>Deep-cultivation of Planctomycetes and their phenomic and genomic characterization uncovers novel biology.</title>
        <authorList>
            <person name="Wiegand S."/>
            <person name="Jogler M."/>
            <person name="Boedeker C."/>
            <person name="Pinto D."/>
            <person name="Vollmers J."/>
            <person name="Rivas-Marin E."/>
            <person name="Kohn T."/>
            <person name="Peeters S.H."/>
            <person name="Heuer A."/>
            <person name="Rast P."/>
            <person name="Oberbeckmann S."/>
            <person name="Bunk B."/>
            <person name="Jeske O."/>
            <person name="Meyerdierks A."/>
            <person name="Storesund J.E."/>
            <person name="Kallscheuer N."/>
            <person name="Luecker S."/>
            <person name="Lage O.M."/>
            <person name="Pohl T."/>
            <person name="Merkel B.J."/>
            <person name="Hornburger P."/>
            <person name="Mueller R.-W."/>
            <person name="Bruemmer F."/>
            <person name="Labrenz M."/>
            <person name="Spormann A.M."/>
            <person name="Op den Camp H."/>
            <person name="Overmann J."/>
            <person name="Amann R."/>
            <person name="Jetten M.S.M."/>
            <person name="Mascher T."/>
            <person name="Medema M.H."/>
            <person name="Devos D.P."/>
            <person name="Kaster A.-K."/>
            <person name="Ovreas L."/>
            <person name="Rohde M."/>
            <person name="Galperin M.Y."/>
            <person name="Jogler C."/>
        </authorList>
    </citation>
    <scope>NUCLEOTIDE SEQUENCE [LARGE SCALE GENOMIC DNA]</scope>
    <source>
        <strain evidence="5 6">Pla133</strain>
    </source>
</reference>
<keyword evidence="2 5" id="KW-0489">Methyltransferase</keyword>
<feature type="domain" description="RNA 2-O ribose methyltransferase substrate binding" evidence="4">
    <location>
        <begin position="35"/>
        <end position="103"/>
    </location>
</feature>
<dbReference type="InterPro" id="IPR053888">
    <property type="entry name" value="MRM3-like_sub_bind"/>
</dbReference>
<dbReference type="SUPFAM" id="SSF55315">
    <property type="entry name" value="L30e-like"/>
    <property type="match status" value="1"/>
</dbReference>